<accession>A0A0W0TEN4</accession>
<dbReference type="PROSITE" id="PS51898">
    <property type="entry name" value="TYR_RECOMBINASE"/>
    <property type="match status" value="1"/>
</dbReference>
<feature type="domain" description="Core-binding (CB)" evidence="7">
    <location>
        <begin position="1"/>
        <end position="88"/>
    </location>
</feature>
<evidence type="ECO:0000256" key="5">
    <source>
        <dbReference type="PROSITE-ProRule" id="PRU01248"/>
    </source>
</evidence>
<dbReference type="SUPFAM" id="SSF56349">
    <property type="entry name" value="DNA breaking-rejoining enzymes"/>
    <property type="match status" value="1"/>
</dbReference>
<dbReference type="PROSITE" id="PS51900">
    <property type="entry name" value="CB"/>
    <property type="match status" value="1"/>
</dbReference>
<dbReference type="Proteomes" id="UP000054698">
    <property type="component" value="Unassembled WGS sequence"/>
</dbReference>
<dbReference type="Pfam" id="PF02899">
    <property type="entry name" value="Phage_int_SAM_1"/>
    <property type="match status" value="1"/>
</dbReference>
<dbReference type="EMBL" id="UASS01000032">
    <property type="protein sequence ID" value="SPX61950.1"/>
    <property type="molecule type" value="Genomic_DNA"/>
</dbReference>
<feature type="domain" description="Tyr recombinase" evidence="6">
    <location>
        <begin position="108"/>
        <end position="285"/>
    </location>
</feature>
<dbReference type="GO" id="GO:0006310">
    <property type="term" value="P:DNA recombination"/>
    <property type="evidence" value="ECO:0007669"/>
    <property type="project" value="UniProtKB-KW"/>
</dbReference>
<evidence type="ECO:0000256" key="1">
    <source>
        <dbReference type="ARBA" id="ARBA00008857"/>
    </source>
</evidence>
<proteinExistence type="inferred from homology"/>
<sequence>MTQNTKIEAYITYQKSTDKSPLTLESYQSDLLQFATWFESVNKADMKLTNITPTDARQYKQYLIDSGFKAQTINRRLLSLKYFLEWGWLTKKIKYRLPLPKTVKQSQSMPKWLNRNQQNQLLRHVEQNGCKRDIAIVKILLNTGLRVSELCNLKWSHIVLSERKGHLTINAGKGCKYREVPLNKEARFAFLTLDYALHAGSDAFVFNGQRGVLSPRGIQLMLKRLRTPEELGMISPHQLRHTFCKNLVDAGISLEKVASLAGHERLDTTKLYCQPSFSDLSEAVERIGEMD</sequence>
<dbReference type="CDD" id="cd00397">
    <property type="entry name" value="DNA_BRE_C"/>
    <property type="match status" value="1"/>
</dbReference>
<keyword evidence="4" id="KW-0233">DNA recombination</keyword>
<keyword evidence="2" id="KW-0229">DNA integration</keyword>
<evidence type="ECO:0000256" key="2">
    <source>
        <dbReference type="ARBA" id="ARBA00022908"/>
    </source>
</evidence>
<dbReference type="InterPro" id="IPR013762">
    <property type="entry name" value="Integrase-like_cat_sf"/>
</dbReference>
<evidence type="ECO:0000313" key="11">
    <source>
        <dbReference type="Proteomes" id="UP000251942"/>
    </source>
</evidence>
<dbReference type="RefSeq" id="WP_058448084.1">
    <property type="nucleotide sequence ID" value="NZ_CAAAHT010000071.1"/>
</dbReference>
<dbReference type="Pfam" id="PF00589">
    <property type="entry name" value="Phage_integrase"/>
    <property type="match status" value="1"/>
</dbReference>
<reference evidence="9 11" key="2">
    <citation type="submission" date="2018-06" db="EMBL/GenBank/DDBJ databases">
        <authorList>
            <consortium name="Pathogen Informatics"/>
            <person name="Doyle S."/>
        </authorList>
    </citation>
    <scope>NUCLEOTIDE SEQUENCE [LARGE SCALE GENOMIC DNA]</scope>
    <source>
        <strain evidence="9 11">NCTC12022</strain>
    </source>
</reference>
<dbReference type="PANTHER" id="PTHR30349">
    <property type="entry name" value="PHAGE INTEGRASE-RELATED"/>
    <property type="match status" value="1"/>
</dbReference>
<dbReference type="EMBL" id="LNYB01000090">
    <property type="protein sequence ID" value="KTC94034.1"/>
    <property type="molecule type" value="Genomic_DNA"/>
</dbReference>
<dbReference type="STRING" id="453.Lfee_3271"/>
<dbReference type="InterPro" id="IPR011010">
    <property type="entry name" value="DNA_brk_join_enz"/>
</dbReference>
<dbReference type="GO" id="GO:0003677">
    <property type="term" value="F:DNA binding"/>
    <property type="evidence" value="ECO:0007669"/>
    <property type="project" value="UniProtKB-UniRule"/>
</dbReference>
<evidence type="ECO:0000256" key="4">
    <source>
        <dbReference type="ARBA" id="ARBA00023172"/>
    </source>
</evidence>
<dbReference type="Gene3D" id="1.10.443.10">
    <property type="entry name" value="Intergrase catalytic core"/>
    <property type="match status" value="1"/>
</dbReference>
<dbReference type="OrthoDB" id="9801717at2"/>
<dbReference type="InterPro" id="IPR044068">
    <property type="entry name" value="CB"/>
</dbReference>
<gene>
    <name evidence="9" type="primary">xerC_2</name>
    <name evidence="8" type="ORF">Lfee_3271</name>
    <name evidence="9" type="ORF">NCTC12022_02706</name>
</gene>
<name>A0A0W0TEN4_9GAMM</name>
<dbReference type="GO" id="GO:0015074">
    <property type="term" value="P:DNA integration"/>
    <property type="evidence" value="ECO:0007669"/>
    <property type="project" value="UniProtKB-KW"/>
</dbReference>
<keyword evidence="3 5" id="KW-0238">DNA-binding</keyword>
<protein>
    <submittedName>
        <fullName evidence="9">Tyrosine recombinas</fullName>
    </submittedName>
</protein>
<evidence type="ECO:0000313" key="9">
    <source>
        <dbReference type="EMBL" id="SPX61950.1"/>
    </source>
</evidence>
<organism evidence="8 10">
    <name type="scientific">Legionella feeleii</name>
    <dbReference type="NCBI Taxonomy" id="453"/>
    <lineage>
        <taxon>Bacteria</taxon>
        <taxon>Pseudomonadati</taxon>
        <taxon>Pseudomonadota</taxon>
        <taxon>Gammaproteobacteria</taxon>
        <taxon>Legionellales</taxon>
        <taxon>Legionellaceae</taxon>
        <taxon>Legionella</taxon>
    </lineage>
</organism>
<dbReference type="Gene3D" id="1.10.150.130">
    <property type="match status" value="1"/>
</dbReference>
<evidence type="ECO:0000313" key="8">
    <source>
        <dbReference type="EMBL" id="KTC94034.1"/>
    </source>
</evidence>
<dbReference type="Proteomes" id="UP000251942">
    <property type="component" value="Unassembled WGS sequence"/>
</dbReference>
<dbReference type="PATRIC" id="fig|453.4.peg.3575"/>
<comment type="similarity">
    <text evidence="1">Belongs to the 'phage' integrase family.</text>
</comment>
<dbReference type="InterPro" id="IPR050090">
    <property type="entry name" value="Tyrosine_recombinase_XerCD"/>
</dbReference>
<evidence type="ECO:0000259" key="7">
    <source>
        <dbReference type="PROSITE" id="PS51900"/>
    </source>
</evidence>
<dbReference type="AlphaFoldDB" id="A0A0W0TEN4"/>
<keyword evidence="10" id="KW-1185">Reference proteome</keyword>
<dbReference type="InterPro" id="IPR010998">
    <property type="entry name" value="Integrase_recombinase_N"/>
</dbReference>
<dbReference type="InterPro" id="IPR002104">
    <property type="entry name" value="Integrase_catalytic"/>
</dbReference>
<reference evidence="8 10" key="1">
    <citation type="submission" date="2015-11" db="EMBL/GenBank/DDBJ databases">
        <title>Genomic analysis of 38 Legionella species identifies large and diverse effector repertoires.</title>
        <authorList>
            <person name="Burstein D."/>
            <person name="Amaro F."/>
            <person name="Zusman T."/>
            <person name="Lifshitz Z."/>
            <person name="Cohen O."/>
            <person name="Gilbert J.A."/>
            <person name="Pupko T."/>
            <person name="Shuman H.A."/>
            <person name="Segal G."/>
        </authorList>
    </citation>
    <scope>NUCLEOTIDE SEQUENCE [LARGE SCALE GENOMIC DNA]</scope>
    <source>
        <strain evidence="8 10">WO-44C</strain>
    </source>
</reference>
<evidence type="ECO:0000313" key="10">
    <source>
        <dbReference type="Proteomes" id="UP000054698"/>
    </source>
</evidence>
<dbReference type="PANTHER" id="PTHR30349:SF41">
    <property type="entry name" value="INTEGRASE_RECOMBINASE PROTEIN MJ0367-RELATED"/>
    <property type="match status" value="1"/>
</dbReference>
<evidence type="ECO:0000259" key="6">
    <source>
        <dbReference type="PROSITE" id="PS51898"/>
    </source>
</evidence>
<dbReference type="InterPro" id="IPR004107">
    <property type="entry name" value="Integrase_SAM-like_N"/>
</dbReference>
<evidence type="ECO:0000256" key="3">
    <source>
        <dbReference type="ARBA" id="ARBA00023125"/>
    </source>
</evidence>